<protein>
    <submittedName>
        <fullName evidence="1">Uncharacterized protein</fullName>
    </submittedName>
</protein>
<keyword evidence="2" id="KW-1185">Reference proteome</keyword>
<sequence length="198" mass="21304">MLVECSSCSPVFIAIPPITGRSVSRVLHLWPATPLLVVGGPRLHTPCRSSSWPRSPSRIERRALSGSHHLQVHGVSAPAVCSVPRRPGVYSALDFQTTGLRTLHRHVHAAAPRLPLSMAVGVAAPSPFPFEVLCCRSRLRVGELCYFSYAGPVSPHGRHLGFLELQSSIVFSSFLPGRGCCYCSGFCSGSADVEIAFD</sequence>
<name>A0AAV7L513_PLEWA</name>
<dbReference type="Proteomes" id="UP001066276">
    <property type="component" value="Chromosome 12"/>
</dbReference>
<accession>A0AAV7L513</accession>
<dbReference type="EMBL" id="JANPWB010000016">
    <property type="protein sequence ID" value="KAJ1082865.1"/>
    <property type="molecule type" value="Genomic_DNA"/>
</dbReference>
<organism evidence="1 2">
    <name type="scientific">Pleurodeles waltl</name>
    <name type="common">Iberian ribbed newt</name>
    <dbReference type="NCBI Taxonomy" id="8319"/>
    <lineage>
        <taxon>Eukaryota</taxon>
        <taxon>Metazoa</taxon>
        <taxon>Chordata</taxon>
        <taxon>Craniata</taxon>
        <taxon>Vertebrata</taxon>
        <taxon>Euteleostomi</taxon>
        <taxon>Amphibia</taxon>
        <taxon>Batrachia</taxon>
        <taxon>Caudata</taxon>
        <taxon>Salamandroidea</taxon>
        <taxon>Salamandridae</taxon>
        <taxon>Pleurodelinae</taxon>
        <taxon>Pleurodeles</taxon>
    </lineage>
</organism>
<reference evidence="1" key="1">
    <citation type="journal article" date="2022" name="bioRxiv">
        <title>Sequencing and chromosome-scale assembly of the giantPleurodeles waltlgenome.</title>
        <authorList>
            <person name="Brown T."/>
            <person name="Elewa A."/>
            <person name="Iarovenko S."/>
            <person name="Subramanian E."/>
            <person name="Araus A.J."/>
            <person name="Petzold A."/>
            <person name="Susuki M."/>
            <person name="Suzuki K.-i.T."/>
            <person name="Hayashi T."/>
            <person name="Toyoda A."/>
            <person name="Oliveira C."/>
            <person name="Osipova E."/>
            <person name="Leigh N.D."/>
            <person name="Simon A."/>
            <person name="Yun M.H."/>
        </authorList>
    </citation>
    <scope>NUCLEOTIDE SEQUENCE</scope>
    <source>
        <strain evidence="1">20211129_DDA</strain>
        <tissue evidence="1">Liver</tissue>
    </source>
</reference>
<evidence type="ECO:0000313" key="1">
    <source>
        <dbReference type="EMBL" id="KAJ1082865.1"/>
    </source>
</evidence>
<gene>
    <name evidence="1" type="ORF">NDU88_003029</name>
</gene>
<comment type="caution">
    <text evidence="1">The sequence shown here is derived from an EMBL/GenBank/DDBJ whole genome shotgun (WGS) entry which is preliminary data.</text>
</comment>
<proteinExistence type="predicted"/>
<evidence type="ECO:0000313" key="2">
    <source>
        <dbReference type="Proteomes" id="UP001066276"/>
    </source>
</evidence>
<dbReference type="AlphaFoldDB" id="A0AAV7L513"/>